<keyword evidence="7" id="KW-1185">Reference proteome</keyword>
<evidence type="ECO:0000313" key="7">
    <source>
        <dbReference type="Proteomes" id="UP000836841"/>
    </source>
</evidence>
<feature type="compositionally biased region" description="Polar residues" evidence="4">
    <location>
        <begin position="30"/>
        <end position="39"/>
    </location>
</feature>
<feature type="compositionally biased region" description="Low complexity" evidence="4">
    <location>
        <begin position="298"/>
        <end position="312"/>
    </location>
</feature>
<accession>A0AAU9SGU5</accession>
<dbReference type="SMART" id="SM00015">
    <property type="entry name" value="IQ"/>
    <property type="match status" value="2"/>
</dbReference>
<evidence type="ECO:0000256" key="4">
    <source>
        <dbReference type="SAM" id="MobiDB-lite"/>
    </source>
</evidence>
<dbReference type="CDD" id="cd23767">
    <property type="entry name" value="IQCD"/>
    <property type="match status" value="1"/>
</dbReference>
<proteinExistence type="inferred from homology"/>
<feature type="region of interest" description="Disordered" evidence="4">
    <location>
        <begin position="295"/>
        <end position="340"/>
    </location>
</feature>
<evidence type="ECO:0000256" key="1">
    <source>
        <dbReference type="ARBA" id="ARBA00022860"/>
    </source>
</evidence>
<comment type="subunit">
    <text evidence="3">Binds to multiple calmodulin (CaM) in the presence of Ca(2+) and CaM-like proteins.</text>
</comment>
<feature type="compositionally biased region" description="Low complexity" evidence="4">
    <location>
        <begin position="323"/>
        <end position="333"/>
    </location>
</feature>
<feature type="compositionally biased region" description="Basic and acidic residues" evidence="4">
    <location>
        <begin position="195"/>
        <end position="207"/>
    </location>
</feature>
<comment type="similarity">
    <text evidence="2">Belongs to the IQD family.</text>
</comment>
<dbReference type="PANTHER" id="PTHR32295">
    <property type="entry name" value="IQ-DOMAIN 5-RELATED"/>
    <property type="match status" value="1"/>
</dbReference>
<feature type="compositionally biased region" description="Pro residues" evidence="4">
    <location>
        <begin position="313"/>
        <end position="322"/>
    </location>
</feature>
<dbReference type="AlphaFoldDB" id="A0AAU9SGU5"/>
<keyword evidence="1" id="KW-0112">Calmodulin-binding</keyword>
<evidence type="ECO:0000313" key="6">
    <source>
        <dbReference type="EMBL" id="CAH2064712.1"/>
    </source>
</evidence>
<dbReference type="Pfam" id="PF00612">
    <property type="entry name" value="IQ"/>
    <property type="match status" value="1"/>
</dbReference>
<dbReference type="EMBL" id="OU466861">
    <property type="protein sequence ID" value="CAH2064712.1"/>
    <property type="molecule type" value="Genomic_DNA"/>
</dbReference>
<dbReference type="GO" id="GO:0005516">
    <property type="term" value="F:calmodulin binding"/>
    <property type="evidence" value="ECO:0007669"/>
    <property type="project" value="UniProtKB-KW"/>
</dbReference>
<dbReference type="Pfam" id="PF13178">
    <property type="entry name" value="DUF4005"/>
    <property type="match status" value="1"/>
</dbReference>
<dbReference type="Proteomes" id="UP000836841">
    <property type="component" value="Chromosome 5"/>
</dbReference>
<gene>
    <name evidence="6" type="ORF">TAV2_LOCUS15345</name>
</gene>
<evidence type="ECO:0000259" key="5">
    <source>
        <dbReference type="Pfam" id="PF13178"/>
    </source>
</evidence>
<organism evidence="6 7">
    <name type="scientific">Thlaspi arvense</name>
    <name type="common">Field penny-cress</name>
    <dbReference type="NCBI Taxonomy" id="13288"/>
    <lineage>
        <taxon>Eukaryota</taxon>
        <taxon>Viridiplantae</taxon>
        <taxon>Streptophyta</taxon>
        <taxon>Embryophyta</taxon>
        <taxon>Tracheophyta</taxon>
        <taxon>Spermatophyta</taxon>
        <taxon>Magnoliopsida</taxon>
        <taxon>eudicotyledons</taxon>
        <taxon>Gunneridae</taxon>
        <taxon>Pentapetalae</taxon>
        <taxon>rosids</taxon>
        <taxon>malvids</taxon>
        <taxon>Brassicales</taxon>
        <taxon>Brassicaceae</taxon>
        <taxon>Thlaspideae</taxon>
        <taxon>Thlaspi</taxon>
    </lineage>
</organism>
<evidence type="ECO:0000256" key="3">
    <source>
        <dbReference type="ARBA" id="ARBA00024378"/>
    </source>
</evidence>
<dbReference type="InterPro" id="IPR025064">
    <property type="entry name" value="DUF4005"/>
</dbReference>
<sequence length="478" mass="52865">MGKKGSGGWFSTVKKKVFKSSPKDSKRENNISNNNADRWQQQHDTQEVVSFENFPAESSPEISHDVESTASTPATTVGERKHAMAVAIATAAAAEAAVAAAQAAAKVVRLAGYNHQTEEDSAAVLIQSHYRGYLARRALRALKGLVRLQALVRGNHVRKQAQMTMKCMQALVRVQGRVRARRLQVAHDRFKKQFEEEEKRSGMEKPNKGFANLQTDREKPKKLHEVNRTSLYQTPGNEKERSEGMMKRERALAYAYTYQRQMQHPNDDDAIGFSANGPDRPQWAWNWLDHWMSSQPYTGRQTGPGSSPGPGQYNPPPYPPFPTAAATTAGTTTPDDDVSEKTVEMDVTTPNSLKDKIIGLIDREYIDRGSYRQAHKQRKSPAHIPSYMAPTASAKAKVRDQGTTVKLQGTSFMPYWNSSTKNGSINGSGCDSSSSGGAVTASYPGPRSPNPKTDIRRKPVSPSQSPTGFGKRGWRHDH</sequence>
<protein>
    <recommendedName>
        <fullName evidence="5">DUF4005 domain-containing protein</fullName>
    </recommendedName>
</protein>
<dbReference type="Gene3D" id="1.20.5.190">
    <property type="match status" value="1"/>
</dbReference>
<feature type="domain" description="DUF4005" evidence="5">
    <location>
        <begin position="380"/>
        <end position="403"/>
    </location>
</feature>
<name>A0AAU9SGU5_THLAR</name>
<feature type="compositionally biased region" description="Basic and acidic residues" evidence="4">
    <location>
        <begin position="215"/>
        <end position="227"/>
    </location>
</feature>
<reference evidence="6 7" key="1">
    <citation type="submission" date="2022-03" db="EMBL/GenBank/DDBJ databases">
        <authorList>
            <person name="Nunn A."/>
            <person name="Chopra R."/>
            <person name="Nunn A."/>
            <person name="Contreras Garrido A."/>
        </authorList>
    </citation>
    <scope>NUCLEOTIDE SEQUENCE [LARGE SCALE GENOMIC DNA]</scope>
</reference>
<evidence type="ECO:0000256" key="2">
    <source>
        <dbReference type="ARBA" id="ARBA00024341"/>
    </source>
</evidence>
<feature type="compositionally biased region" description="Basic and acidic residues" evidence="4">
    <location>
        <begin position="237"/>
        <end position="246"/>
    </location>
</feature>
<dbReference type="InterPro" id="IPR000048">
    <property type="entry name" value="IQ_motif_EF-hand-BS"/>
</dbReference>
<feature type="region of interest" description="Disordered" evidence="4">
    <location>
        <begin position="195"/>
        <end position="246"/>
    </location>
</feature>
<dbReference type="PANTHER" id="PTHR32295:SF33">
    <property type="entry name" value="PROTEIN IQ-DOMAIN 21"/>
    <property type="match status" value="1"/>
</dbReference>
<feature type="region of interest" description="Disordered" evidence="4">
    <location>
        <begin position="1"/>
        <end position="45"/>
    </location>
</feature>
<feature type="region of interest" description="Disordered" evidence="4">
    <location>
        <begin position="424"/>
        <end position="478"/>
    </location>
</feature>
<feature type="compositionally biased region" description="Low complexity" evidence="4">
    <location>
        <begin position="424"/>
        <end position="437"/>
    </location>
</feature>